<dbReference type="InterPro" id="IPR014048">
    <property type="entry name" value="MethylDNA_cys_MeTrfase_DNA-bd"/>
</dbReference>
<dbReference type="Gene3D" id="1.10.10.10">
    <property type="entry name" value="Winged helix-like DNA-binding domain superfamily/Winged helix DNA-binding domain"/>
    <property type="match status" value="1"/>
</dbReference>
<dbReference type="Gene3D" id="3.30.160.70">
    <property type="entry name" value="Methylated DNA-protein cysteine methyltransferase domain"/>
    <property type="match status" value="1"/>
</dbReference>
<dbReference type="SUPFAM" id="SSF46767">
    <property type="entry name" value="Methylated DNA-protein cysteine methyltransferase, C-terminal domain"/>
    <property type="match status" value="1"/>
</dbReference>
<dbReference type="EC" id="2.1.1.63" evidence="4"/>
<keyword evidence="1" id="KW-0227">DNA damage</keyword>
<evidence type="ECO:0000259" key="2">
    <source>
        <dbReference type="Pfam" id="PF01035"/>
    </source>
</evidence>
<proteinExistence type="predicted"/>
<gene>
    <name evidence="4" type="ORF">HCR76_10200</name>
</gene>
<sequence length="168" mass="17825">MIDAPFDIPEYLAVVATPIGRLELLSEGQTVTSLTIEDDGVLPHDDLPRRTNDVLDEAATQLCEYFDGSRREFTVPFTANGTPFQRAVWDGLGLVPYGSVISYATLGSNAVGTRAGRAIGRAVACAPVPLLIPSHRVVSATGKLTGYTGSAGVAIKKWLLDHESADIA</sequence>
<dbReference type="InterPro" id="IPR036217">
    <property type="entry name" value="MethylDNA_cys_MeTrfase_DNAb"/>
</dbReference>
<accession>A0ABX6YEK7</accession>
<dbReference type="Pfam" id="PF01035">
    <property type="entry name" value="DNA_binding_1"/>
    <property type="match status" value="1"/>
</dbReference>
<feature type="domain" description="Methylguanine DNA methyltransferase ribonuclease-like" evidence="3">
    <location>
        <begin position="13"/>
        <end position="77"/>
    </location>
</feature>
<organism evidence="4 5">
    <name type="scientific">Paramicrobacterium chengjingii</name>
    <dbReference type="NCBI Taxonomy" id="2769067"/>
    <lineage>
        <taxon>Bacteria</taxon>
        <taxon>Bacillati</taxon>
        <taxon>Actinomycetota</taxon>
        <taxon>Actinomycetes</taxon>
        <taxon>Micrococcales</taxon>
        <taxon>Microbacteriaceae</taxon>
        <taxon>Paramicrobacterium</taxon>
    </lineage>
</organism>
<dbReference type="PANTHER" id="PTHR10815:SF13">
    <property type="entry name" value="METHYLATED-DNA--PROTEIN-CYSTEINE METHYLTRANSFERASE"/>
    <property type="match status" value="1"/>
</dbReference>
<keyword evidence="4" id="KW-0489">Methyltransferase</keyword>
<name>A0ABX6YEK7_9MICO</name>
<dbReference type="InterPro" id="IPR036388">
    <property type="entry name" value="WH-like_DNA-bd_sf"/>
</dbReference>
<dbReference type="Pfam" id="PF02870">
    <property type="entry name" value="Methyltransf_1N"/>
    <property type="match status" value="1"/>
</dbReference>
<dbReference type="InterPro" id="IPR036631">
    <property type="entry name" value="MGMT_N_sf"/>
</dbReference>
<dbReference type="CDD" id="cd06445">
    <property type="entry name" value="ATase"/>
    <property type="match status" value="1"/>
</dbReference>
<protein>
    <submittedName>
        <fullName evidence="4">Methylated-DNA--[protein]-cysteine S-methyltransferase</fullName>
        <ecNumber evidence="4">2.1.1.63</ecNumber>
    </submittedName>
</protein>
<feature type="domain" description="Methylated-DNA-[protein]-cysteine S-methyltransferase DNA binding" evidence="2">
    <location>
        <begin position="83"/>
        <end position="164"/>
    </location>
</feature>
<keyword evidence="5" id="KW-1185">Reference proteome</keyword>
<keyword evidence="4" id="KW-0808">Transferase</keyword>
<dbReference type="Proteomes" id="UP000662814">
    <property type="component" value="Chromosome"/>
</dbReference>
<dbReference type="InterPro" id="IPR008332">
    <property type="entry name" value="MethylG_MeTrfase_N"/>
</dbReference>
<dbReference type="NCBIfam" id="TIGR00589">
    <property type="entry name" value="ogt"/>
    <property type="match status" value="1"/>
</dbReference>
<reference evidence="4 5" key="1">
    <citation type="submission" date="2020-12" db="EMBL/GenBank/DDBJ databases">
        <title>Microbacterium sp. HY060.</title>
        <authorList>
            <person name="Zhou J."/>
        </authorList>
    </citation>
    <scope>NUCLEOTIDE SEQUENCE [LARGE SCALE GENOMIC DNA]</scope>
    <source>
        <strain evidence="4 5">HY60</strain>
    </source>
</reference>
<dbReference type="PANTHER" id="PTHR10815">
    <property type="entry name" value="METHYLATED-DNA--PROTEIN-CYSTEINE METHYLTRANSFERASE"/>
    <property type="match status" value="1"/>
</dbReference>
<evidence type="ECO:0000313" key="5">
    <source>
        <dbReference type="Proteomes" id="UP000662814"/>
    </source>
</evidence>
<dbReference type="EMBL" id="CP061169">
    <property type="protein sequence ID" value="QPZ37229.1"/>
    <property type="molecule type" value="Genomic_DNA"/>
</dbReference>
<evidence type="ECO:0000256" key="1">
    <source>
        <dbReference type="ARBA" id="ARBA00022763"/>
    </source>
</evidence>
<dbReference type="RefSeq" id="WP_166992519.1">
    <property type="nucleotide sequence ID" value="NZ_CP061169.1"/>
</dbReference>
<dbReference type="GO" id="GO:0032259">
    <property type="term" value="P:methylation"/>
    <property type="evidence" value="ECO:0007669"/>
    <property type="project" value="UniProtKB-KW"/>
</dbReference>
<evidence type="ECO:0000313" key="4">
    <source>
        <dbReference type="EMBL" id="QPZ37229.1"/>
    </source>
</evidence>
<dbReference type="SUPFAM" id="SSF53155">
    <property type="entry name" value="Methylated DNA-protein cysteine methyltransferase domain"/>
    <property type="match status" value="1"/>
</dbReference>
<dbReference type="GO" id="GO:0003908">
    <property type="term" value="F:methylated-DNA-[protein]-cysteine S-methyltransferase activity"/>
    <property type="evidence" value="ECO:0007669"/>
    <property type="project" value="UniProtKB-EC"/>
</dbReference>
<evidence type="ECO:0000259" key="3">
    <source>
        <dbReference type="Pfam" id="PF02870"/>
    </source>
</evidence>